<reference evidence="7" key="1">
    <citation type="journal article" date="2023" name="G3 (Bethesda)">
        <title>Whole genome assemblies of Zophobas morio and Tenebrio molitor.</title>
        <authorList>
            <person name="Kaur S."/>
            <person name="Stinson S.A."/>
            <person name="diCenzo G.C."/>
        </authorList>
    </citation>
    <scope>NUCLEOTIDE SEQUENCE</scope>
    <source>
        <strain evidence="7">QUZm001</strain>
    </source>
</reference>
<dbReference type="AlphaFoldDB" id="A0AA38I8Y5"/>
<dbReference type="InterPro" id="IPR001902">
    <property type="entry name" value="SLC26A/SulP_fam"/>
</dbReference>
<feature type="transmembrane region" description="Helical" evidence="5">
    <location>
        <begin position="303"/>
        <end position="320"/>
    </location>
</feature>
<evidence type="ECO:0000256" key="5">
    <source>
        <dbReference type="SAM" id="Phobius"/>
    </source>
</evidence>
<dbReference type="GO" id="GO:0016020">
    <property type="term" value="C:membrane"/>
    <property type="evidence" value="ECO:0007669"/>
    <property type="project" value="UniProtKB-SubCell"/>
</dbReference>
<feature type="transmembrane region" description="Helical" evidence="5">
    <location>
        <begin position="190"/>
        <end position="208"/>
    </location>
</feature>
<comment type="subcellular location">
    <subcellularLocation>
        <location evidence="1">Membrane</location>
        <topology evidence="1">Multi-pass membrane protein</topology>
    </subcellularLocation>
</comment>
<comment type="caution">
    <text evidence="7">The sequence shown here is derived from an EMBL/GenBank/DDBJ whole genome shotgun (WGS) entry which is preliminary data.</text>
</comment>
<feature type="transmembrane region" description="Helical" evidence="5">
    <location>
        <begin position="117"/>
        <end position="136"/>
    </location>
</feature>
<feature type="transmembrane region" description="Helical" evidence="5">
    <location>
        <begin position="90"/>
        <end position="111"/>
    </location>
</feature>
<dbReference type="InterPro" id="IPR011547">
    <property type="entry name" value="SLC26A/SulP_dom"/>
</dbReference>
<sequence>MGDEKRPLVLRKTYDQYGSVVENGSMAAGLTVRRPVYQIEDLYKETDYEQPHATFKESCQKKLKKFRCLKCLYQTVPLLKWLPRYKKKNLFGDIVSGITVAIMHIPQGMAYGLLGNVPPIVGIYMAFFPVMVYFIFGTSRHVSMGTFAVVCLMTGAVVADHSTIEILQNGTQVSYEAAHPDAPRLTNIQVATTVTFVVAMIQLVMYALRLGVVSTLLSDVLVNGFTCASAFHVASSQLKDLFGLPTKKRRGNFGFVLTVYDSIVALPDGNKYVWMVSAVAVIVMVLNNELFKPYLAKKTQIPFPIELVAVVLGTTASYFLSFNEKFDISVVGVIPTGLPGITPPVFSLIPEIAVDAFIITMVSYTITMSMALIFARKLSYEVDSNQELLALVSGVNWLDENWFAA</sequence>
<keyword evidence="8" id="KW-1185">Reference proteome</keyword>
<dbReference type="Pfam" id="PF00916">
    <property type="entry name" value="Sulfate_transp"/>
    <property type="match status" value="1"/>
</dbReference>
<evidence type="ECO:0000256" key="1">
    <source>
        <dbReference type="ARBA" id="ARBA00004141"/>
    </source>
</evidence>
<evidence type="ECO:0000256" key="3">
    <source>
        <dbReference type="ARBA" id="ARBA00022989"/>
    </source>
</evidence>
<evidence type="ECO:0000313" key="8">
    <source>
        <dbReference type="Proteomes" id="UP001168821"/>
    </source>
</evidence>
<evidence type="ECO:0000256" key="2">
    <source>
        <dbReference type="ARBA" id="ARBA00022692"/>
    </source>
</evidence>
<accession>A0AA38I8Y5</accession>
<proteinExistence type="predicted"/>
<evidence type="ECO:0000256" key="4">
    <source>
        <dbReference type="ARBA" id="ARBA00023136"/>
    </source>
</evidence>
<gene>
    <name evidence="7" type="ORF">Zmor_017032</name>
</gene>
<name>A0AA38I8Y5_9CUCU</name>
<dbReference type="EMBL" id="JALNTZ010000005">
    <property type="protein sequence ID" value="KAJ3650959.1"/>
    <property type="molecule type" value="Genomic_DNA"/>
</dbReference>
<keyword evidence="2 5" id="KW-0812">Transmembrane</keyword>
<dbReference type="PANTHER" id="PTHR11814">
    <property type="entry name" value="SULFATE TRANSPORTER"/>
    <property type="match status" value="1"/>
</dbReference>
<keyword evidence="4 5" id="KW-0472">Membrane</keyword>
<keyword evidence="3 5" id="KW-1133">Transmembrane helix</keyword>
<dbReference type="GO" id="GO:0055085">
    <property type="term" value="P:transmembrane transport"/>
    <property type="evidence" value="ECO:0007669"/>
    <property type="project" value="InterPro"/>
</dbReference>
<feature type="domain" description="SLC26A/SulP transporter" evidence="6">
    <location>
        <begin position="90"/>
        <end position="391"/>
    </location>
</feature>
<evidence type="ECO:0000259" key="6">
    <source>
        <dbReference type="Pfam" id="PF00916"/>
    </source>
</evidence>
<organism evidence="7 8">
    <name type="scientific">Zophobas morio</name>
    <dbReference type="NCBI Taxonomy" id="2755281"/>
    <lineage>
        <taxon>Eukaryota</taxon>
        <taxon>Metazoa</taxon>
        <taxon>Ecdysozoa</taxon>
        <taxon>Arthropoda</taxon>
        <taxon>Hexapoda</taxon>
        <taxon>Insecta</taxon>
        <taxon>Pterygota</taxon>
        <taxon>Neoptera</taxon>
        <taxon>Endopterygota</taxon>
        <taxon>Coleoptera</taxon>
        <taxon>Polyphaga</taxon>
        <taxon>Cucujiformia</taxon>
        <taxon>Tenebrionidae</taxon>
        <taxon>Zophobas</taxon>
    </lineage>
</organism>
<dbReference type="Proteomes" id="UP001168821">
    <property type="component" value="Unassembled WGS sequence"/>
</dbReference>
<feature type="transmembrane region" description="Helical" evidence="5">
    <location>
        <begin position="272"/>
        <end position="291"/>
    </location>
</feature>
<protein>
    <recommendedName>
        <fullName evidence="6">SLC26A/SulP transporter domain-containing protein</fullName>
    </recommendedName>
</protein>
<feature type="transmembrane region" description="Helical" evidence="5">
    <location>
        <begin position="352"/>
        <end position="375"/>
    </location>
</feature>
<evidence type="ECO:0000313" key="7">
    <source>
        <dbReference type="EMBL" id="KAJ3650959.1"/>
    </source>
</evidence>